<dbReference type="RefSeq" id="WP_007018836.1">
    <property type="nucleotide sequence ID" value="NZ_CH724119.1"/>
</dbReference>
<dbReference type="HOGENOM" id="CLU_025998_0_0_6"/>
<dbReference type="InterPro" id="IPR007833">
    <property type="entry name" value="Capsule_polysaccharide_synth"/>
</dbReference>
<dbReference type="CDD" id="cd16440">
    <property type="entry name" value="beta_Kdo_transferase_KpsC_1"/>
    <property type="match status" value="1"/>
</dbReference>
<accession>Q1N0A2</accession>
<reference evidence="1 2" key="1">
    <citation type="submission" date="2006-03" db="EMBL/GenBank/DDBJ databases">
        <authorList>
            <person name="Pinhassi J."/>
            <person name="Pedros-Alio C."/>
            <person name="Ferriera S."/>
            <person name="Johnson J."/>
            <person name="Kravitz S."/>
            <person name="Halpern A."/>
            <person name="Remington K."/>
            <person name="Beeson K."/>
            <person name="Tran B."/>
            <person name="Rogers Y.-H."/>
            <person name="Friedman R."/>
            <person name="Venter J.C."/>
        </authorList>
    </citation>
    <scope>NUCLEOTIDE SEQUENCE [LARGE SCALE GENOMIC DNA]</scope>
    <source>
        <strain evidence="1 2">RED65</strain>
    </source>
</reference>
<dbReference type="OrthoDB" id="543755at2"/>
<protein>
    <submittedName>
        <fullName evidence="1">KpsC protein</fullName>
    </submittedName>
</protein>
<dbReference type="GO" id="GO:0000271">
    <property type="term" value="P:polysaccharide biosynthetic process"/>
    <property type="evidence" value="ECO:0007669"/>
    <property type="project" value="InterPro"/>
</dbReference>
<gene>
    <name evidence="1" type="ORF">RED65_07999</name>
</gene>
<dbReference type="CDD" id="cd16439">
    <property type="entry name" value="beta_Kdo_transferase_KpsC_2"/>
    <property type="match status" value="1"/>
</dbReference>
<dbReference type="Pfam" id="PF05159">
    <property type="entry name" value="Capsule_synth"/>
    <property type="match status" value="2"/>
</dbReference>
<dbReference type="EMBL" id="AAQH01000015">
    <property type="protein sequence ID" value="EAT11615.1"/>
    <property type="molecule type" value="Genomic_DNA"/>
</dbReference>
<dbReference type="GO" id="GO:0015774">
    <property type="term" value="P:polysaccharide transport"/>
    <property type="evidence" value="ECO:0007669"/>
    <property type="project" value="InterPro"/>
</dbReference>
<dbReference type="STRING" id="207949.RED65_07999"/>
<keyword evidence="2" id="KW-1185">Reference proteome</keyword>
<evidence type="ECO:0000313" key="2">
    <source>
        <dbReference type="Proteomes" id="UP000004263"/>
    </source>
</evidence>
<name>Q1N0A2_9GAMM</name>
<proteinExistence type="predicted"/>
<organism evidence="1 2">
    <name type="scientific">Bermanella marisrubri</name>
    <dbReference type="NCBI Taxonomy" id="207949"/>
    <lineage>
        <taxon>Bacteria</taxon>
        <taxon>Pseudomonadati</taxon>
        <taxon>Pseudomonadota</taxon>
        <taxon>Gammaproteobacteria</taxon>
        <taxon>Oceanospirillales</taxon>
        <taxon>Oceanospirillaceae</taxon>
        <taxon>Bermanella</taxon>
    </lineage>
</organism>
<sequence>MKTYASTRTLANNPQVKTLLNTDSVRVLRSKHQLKSTDRVVGWGYKHTALQARSWAKEAGCAYVAIEDGFISWLDHPADSRSDVRASYILDEQGIYYDANQPSGLDALLQSSHKVDVPRIARAVEQIKKLGISKYNHTRLQIDDVADESLKKVLRVGDYCLVVDQTFGDASIEFSGACVEDFHRMLQQAVERAKSESSSVLVKVHPDVLLGNKKGCIRPEWVNQVSNDVDIYFLSDDIRIDKLLLGANSVYTVSSQLGFEALLYDVPVFVFGWPFYSGRGLTMDMATLPIPAVRKRVDRYTLFHAALVEYPTYINPHTNEKCELEDILDLIQAHKQVQQLRAANAWFQPVSLWKKSFLKDFVSYSAKSVIFSDNGKVDYSNDVAVSWGMQHSNIMLNNTWRIEDGFIRSVGLGADLRRPSSLVIDDLGIYFNGKQQSRLEELLNNYDLTDYEQVRGTKIIEVLRSLKVSKYNVGASDGIKGWREQAGSKEIILVTAQYQFDASMKYGAEEINTNLQLLQRVRNDYPDAFLVYKEHPDIYSGVREGGLPVEQINKIADAYIADYSIQALFTQVDRVCTICSLAGFEALISGLKVTTYGLPFYAGWGLTSDYCQFPRRNRHRTIFELVYIALVLYPRYVDWNSRTITTVENVINDLYAQKARSRQALSSGWWKRQIRKSKYLLESLNGSR</sequence>
<comment type="caution">
    <text evidence="1">The sequence shown here is derived from an EMBL/GenBank/DDBJ whole genome shotgun (WGS) entry which is preliminary data.</text>
</comment>
<dbReference type="Proteomes" id="UP000004263">
    <property type="component" value="Unassembled WGS sequence"/>
</dbReference>
<dbReference type="AlphaFoldDB" id="Q1N0A2"/>
<evidence type="ECO:0000313" key="1">
    <source>
        <dbReference type="EMBL" id="EAT11615.1"/>
    </source>
</evidence>